<keyword evidence="3" id="KW-1185">Reference proteome</keyword>
<feature type="domain" description="AB hydrolase-1" evidence="1">
    <location>
        <begin position="13"/>
        <end position="174"/>
    </location>
</feature>
<dbReference type="Proteomes" id="UP001500064">
    <property type="component" value="Unassembled WGS sequence"/>
</dbReference>
<dbReference type="SUPFAM" id="SSF53474">
    <property type="entry name" value="alpha/beta-Hydrolases"/>
    <property type="match status" value="1"/>
</dbReference>
<reference evidence="2 3" key="1">
    <citation type="journal article" date="2019" name="Int. J. Syst. Evol. Microbiol.">
        <title>The Global Catalogue of Microorganisms (GCM) 10K type strain sequencing project: providing services to taxonomists for standard genome sequencing and annotation.</title>
        <authorList>
            <consortium name="The Broad Institute Genomics Platform"/>
            <consortium name="The Broad Institute Genome Sequencing Center for Infectious Disease"/>
            <person name="Wu L."/>
            <person name="Ma J."/>
        </authorList>
    </citation>
    <scope>NUCLEOTIDE SEQUENCE [LARGE SCALE GENOMIC DNA]</scope>
    <source>
        <strain evidence="2 3">JCM 13929</strain>
    </source>
</reference>
<name>A0ABN2EY56_9ACTN</name>
<evidence type="ECO:0000259" key="1">
    <source>
        <dbReference type="Pfam" id="PF12697"/>
    </source>
</evidence>
<proteinExistence type="predicted"/>
<gene>
    <name evidence="2" type="ORF">GCM10009733_018240</name>
</gene>
<dbReference type="EMBL" id="BAAAMU010000009">
    <property type="protein sequence ID" value="GAA1621994.1"/>
    <property type="molecule type" value="Genomic_DNA"/>
</dbReference>
<dbReference type="Gene3D" id="3.40.50.1820">
    <property type="entry name" value="alpha/beta hydrolase"/>
    <property type="match status" value="1"/>
</dbReference>
<dbReference type="InterPro" id="IPR029058">
    <property type="entry name" value="AB_hydrolase_fold"/>
</dbReference>
<evidence type="ECO:0000313" key="2">
    <source>
        <dbReference type="EMBL" id="GAA1621994.1"/>
    </source>
</evidence>
<organism evidence="2 3">
    <name type="scientific">Nonomuraea maheshkhaliensis</name>
    <dbReference type="NCBI Taxonomy" id="419590"/>
    <lineage>
        <taxon>Bacteria</taxon>
        <taxon>Bacillati</taxon>
        <taxon>Actinomycetota</taxon>
        <taxon>Actinomycetes</taxon>
        <taxon>Streptosporangiales</taxon>
        <taxon>Streptosporangiaceae</taxon>
        <taxon>Nonomuraea</taxon>
    </lineage>
</organism>
<dbReference type="Pfam" id="PF12697">
    <property type="entry name" value="Abhydrolase_6"/>
    <property type="match status" value="1"/>
</dbReference>
<comment type="caution">
    <text evidence="2">The sequence shown here is derived from an EMBL/GenBank/DDBJ whole genome shotgun (WGS) entry which is preliminary data.</text>
</comment>
<protein>
    <recommendedName>
        <fullName evidence="1">AB hydrolase-1 domain-containing protein</fullName>
    </recommendedName>
</protein>
<sequence>MPFTPQWERPAATAIDSLNRHCDPGAIIGVGVSFGGHLLARAAAMENRYDAIVLLDYFPGMLRAFAHKMLRLLRGRIDTMPAWLQLLIRLNARYDAELRWALGNALWTFGVTTLPDLIAEIGRYDDGQWADTIEADVLILLGEDEHVFDNRLAHDFARRLTSARSVRVHEFPGAEGGGLHCQNGAVHLAHEVIFDWVSTIKGAGR</sequence>
<dbReference type="RefSeq" id="WP_346103070.1">
    <property type="nucleotide sequence ID" value="NZ_BAAAMU010000009.1"/>
</dbReference>
<dbReference type="InterPro" id="IPR000073">
    <property type="entry name" value="AB_hydrolase_1"/>
</dbReference>
<evidence type="ECO:0000313" key="3">
    <source>
        <dbReference type="Proteomes" id="UP001500064"/>
    </source>
</evidence>
<accession>A0ABN2EY56</accession>